<dbReference type="PROSITE" id="PS50249">
    <property type="entry name" value="MPN"/>
    <property type="match status" value="1"/>
</dbReference>
<feature type="region of interest" description="Disordered" evidence="2">
    <location>
        <begin position="318"/>
        <end position="350"/>
    </location>
</feature>
<evidence type="ECO:0000313" key="5">
    <source>
        <dbReference type="Proteomes" id="UP001329825"/>
    </source>
</evidence>
<comment type="function">
    <text evidence="1">Component of the eukaryotic translation initiation factor 3 (eIF-3) complex, which is involved in protein synthesis of a specialized repertoire of mRNAs and, together with other initiation factors, stimulates binding of mRNA and methionyl-tRNAi to the 40S ribosome. The eIF-3 complex specifically targets and initiates translation of a subset of mRNAs involved in cell proliferation.</text>
</comment>
<feature type="compositionally biased region" description="Basic and acidic residues" evidence="2">
    <location>
        <begin position="318"/>
        <end position="331"/>
    </location>
</feature>
<feature type="domain" description="MPN" evidence="3">
    <location>
        <begin position="52"/>
        <end position="206"/>
    </location>
</feature>
<accession>A0ABZ1DA38</accession>
<keyword evidence="1" id="KW-0396">Initiation factor</keyword>
<feature type="region of interest" description="Disordered" evidence="2">
    <location>
        <begin position="71"/>
        <end position="91"/>
    </location>
</feature>
<evidence type="ECO:0000259" key="3">
    <source>
        <dbReference type="PROSITE" id="PS50249"/>
    </source>
</evidence>
<dbReference type="CDD" id="cd08065">
    <property type="entry name" value="MPN_eIF3h"/>
    <property type="match status" value="1"/>
</dbReference>
<dbReference type="Proteomes" id="UP001329825">
    <property type="component" value="Chromosome 11"/>
</dbReference>
<name>A0ABZ1DA38_9TREE</name>
<evidence type="ECO:0000313" key="4">
    <source>
        <dbReference type="EMBL" id="WRT70944.1"/>
    </source>
</evidence>
<feature type="region of interest" description="Disordered" evidence="2">
    <location>
        <begin position="1"/>
        <end position="35"/>
    </location>
</feature>
<keyword evidence="5" id="KW-1185">Reference proteome</keyword>
<evidence type="ECO:0000256" key="2">
    <source>
        <dbReference type="SAM" id="MobiDB-lite"/>
    </source>
</evidence>
<dbReference type="InterPro" id="IPR045810">
    <property type="entry name" value="eIF3h_C"/>
</dbReference>
<dbReference type="InterPro" id="IPR000555">
    <property type="entry name" value="JAMM/MPN+_dom"/>
</dbReference>
<dbReference type="Pfam" id="PF01398">
    <property type="entry name" value="JAB"/>
    <property type="match status" value="1"/>
</dbReference>
<keyword evidence="1" id="KW-0648">Protein biosynthesis</keyword>
<reference evidence="4 5" key="1">
    <citation type="submission" date="2024-01" db="EMBL/GenBank/DDBJ databases">
        <title>Comparative genomics of Cryptococcus and Kwoniella reveals pathogenesis evolution and contrasting modes of karyotype evolution via chromosome fusion or intercentromeric recombination.</title>
        <authorList>
            <person name="Coelho M.A."/>
            <person name="David-Palma M."/>
            <person name="Shea T."/>
            <person name="Bowers K."/>
            <person name="McGinley-Smith S."/>
            <person name="Mohammad A.W."/>
            <person name="Gnirke A."/>
            <person name="Yurkov A.M."/>
            <person name="Nowrousian M."/>
            <person name="Sun S."/>
            <person name="Cuomo C.A."/>
            <person name="Heitman J."/>
        </authorList>
    </citation>
    <scope>NUCLEOTIDE SEQUENCE [LARGE SCALE GENOMIC DNA]</scope>
    <source>
        <strain evidence="4">CBS 11374</strain>
    </source>
</reference>
<dbReference type="Pfam" id="PF19445">
    <property type="entry name" value="eIF3h_C"/>
    <property type="match status" value="1"/>
</dbReference>
<comment type="similarity">
    <text evidence="1">Belongs to the eIF-3 subunit H family.</text>
</comment>
<dbReference type="GeneID" id="87960073"/>
<gene>
    <name evidence="4" type="ORF">IL334_007943</name>
</gene>
<dbReference type="InterPro" id="IPR027524">
    <property type="entry name" value="eIF3h"/>
</dbReference>
<keyword evidence="1" id="KW-0963">Cytoplasm</keyword>
<dbReference type="EMBL" id="CP141891">
    <property type="protein sequence ID" value="WRT70944.1"/>
    <property type="molecule type" value="Genomic_DNA"/>
</dbReference>
<evidence type="ECO:0000256" key="1">
    <source>
        <dbReference type="HAMAP-Rule" id="MF_03007"/>
    </source>
</evidence>
<feature type="compositionally biased region" description="Low complexity" evidence="2">
    <location>
        <begin position="1"/>
        <end position="30"/>
    </location>
</feature>
<comment type="subcellular location">
    <subcellularLocation>
        <location evidence="1">Cytoplasm</location>
    </subcellularLocation>
</comment>
<dbReference type="Gene3D" id="3.40.140.10">
    <property type="entry name" value="Cytidine Deaminase, domain 2"/>
    <property type="match status" value="1"/>
</dbReference>
<dbReference type="HAMAP" id="MF_03007">
    <property type="entry name" value="eIF3h"/>
    <property type="match status" value="1"/>
</dbReference>
<dbReference type="RefSeq" id="XP_062795683.1">
    <property type="nucleotide sequence ID" value="XM_062939632.1"/>
</dbReference>
<sequence>MTSMAAALAASLPVAARTSTPQPASSAQQPKQFPQRLEGVVDVEAAREVESVQLNSLVFLKIMKHSTDILPPPPATTLQQDRNAPPPTELSSHTDCLGVLLGLDLDGVMEVEDSFALPGGETGLGSNSYSDRLLTHLREVQTPDSPVGIYLSTRNGGFATRVSIDLLAAVEKVSGGRGKAVLVIHDASKANGGDLSIKAYRLGEGAREAAKLGKWDEKTLTENGITASTLLSPLPMNVTSPSLISAFLSTLTTPSAQQQPSLSNPSVPLPPSFSALVNPAPTSLTNYLQNTLDSLTLHSHEANNIAFLTRQIAREKVKHEQTVKDREEENARRRKQGLSEFPSISAEIRGGTKEPSRLEMVCLGGTVEGLAKGMGAEAGKGLVRSYL</sequence>
<dbReference type="InterPro" id="IPR037518">
    <property type="entry name" value="MPN"/>
</dbReference>
<proteinExistence type="inferred from homology"/>
<comment type="subunit">
    <text evidence="1">Component of the eukaryotic translation initiation factor 3 (eIF-3) complex.</text>
</comment>
<protein>
    <recommendedName>
        <fullName evidence="1">Eukaryotic translation initiation factor 3 subunit H</fullName>
        <shortName evidence="1">eIF3h</shortName>
    </recommendedName>
</protein>
<organism evidence="4 5">
    <name type="scientific">Kwoniella shivajii</name>
    <dbReference type="NCBI Taxonomy" id="564305"/>
    <lineage>
        <taxon>Eukaryota</taxon>
        <taxon>Fungi</taxon>
        <taxon>Dikarya</taxon>
        <taxon>Basidiomycota</taxon>
        <taxon>Agaricomycotina</taxon>
        <taxon>Tremellomycetes</taxon>
        <taxon>Tremellales</taxon>
        <taxon>Cryptococcaceae</taxon>
        <taxon>Kwoniella</taxon>
    </lineage>
</organism>